<dbReference type="InterPro" id="IPR003488">
    <property type="entry name" value="DprA"/>
</dbReference>
<comment type="caution">
    <text evidence="3">The sequence shown here is derived from an EMBL/GenBank/DDBJ whole genome shotgun (WGS) entry which is preliminary data.</text>
</comment>
<name>A0A9X6XV23_BACCE</name>
<reference evidence="3 4" key="1">
    <citation type="submission" date="2017-09" db="EMBL/GenBank/DDBJ databases">
        <title>Large-scale bioinformatics analysis of Bacillus genomes uncovers conserved roles of natural products in bacterial physiology.</title>
        <authorList>
            <consortium name="Agbiome Team Llc"/>
            <person name="Bleich R.M."/>
            <person name="Grubbs K.J."/>
            <person name="Santa Maria K.C."/>
            <person name="Allen S.E."/>
            <person name="Farag S."/>
            <person name="Shank E.A."/>
            <person name="Bowers A."/>
        </authorList>
    </citation>
    <scope>NUCLEOTIDE SEQUENCE [LARGE SCALE GENOMIC DNA]</scope>
    <source>
        <strain evidence="3 4">AFS092789</strain>
    </source>
</reference>
<dbReference type="Proteomes" id="UP000219922">
    <property type="component" value="Unassembled WGS sequence"/>
</dbReference>
<dbReference type="AlphaFoldDB" id="A0A9X6XV23"/>
<proteinExistence type="inferred from homology"/>
<dbReference type="SUPFAM" id="SSF102405">
    <property type="entry name" value="MCP/YpsA-like"/>
    <property type="match status" value="1"/>
</dbReference>
<dbReference type="InterPro" id="IPR057666">
    <property type="entry name" value="DrpA_SLOG"/>
</dbReference>
<evidence type="ECO:0000259" key="2">
    <source>
        <dbReference type="Pfam" id="PF02481"/>
    </source>
</evidence>
<dbReference type="PANTHER" id="PTHR43022:SF1">
    <property type="entry name" value="PROTEIN SMF"/>
    <property type="match status" value="1"/>
</dbReference>
<protein>
    <recommendedName>
        <fullName evidence="2">Smf/DprA SLOG domain-containing protein</fullName>
    </recommendedName>
</protein>
<feature type="domain" description="Smf/DprA SLOG" evidence="2">
    <location>
        <begin position="8"/>
        <end position="175"/>
    </location>
</feature>
<dbReference type="EMBL" id="NVMX01000242">
    <property type="protein sequence ID" value="PDZ94188.1"/>
    <property type="molecule type" value="Genomic_DNA"/>
</dbReference>
<sequence>MNKTINSLIYKGMPIDFTNRENWVAIVGSRNATQGELNQAYYLAKRLVAAGKIVVSGLAKGIDTAAHQGAVDAGGKTIAIVNTPSLQAIYPKENRKLADDILQCGGIIYPYKDAAKEMDAGEKGMSQFSKRLIERNLLLAELCSVIVTVKDDESPITGGTKWAFNRGGELSKRLFRMDTNQKFYEFPSYEKRKIYWDMELDVEEIIQELYEVTC</sequence>
<evidence type="ECO:0000256" key="1">
    <source>
        <dbReference type="ARBA" id="ARBA00006525"/>
    </source>
</evidence>
<evidence type="ECO:0000313" key="3">
    <source>
        <dbReference type="EMBL" id="PDZ94188.1"/>
    </source>
</evidence>
<dbReference type="GO" id="GO:0009294">
    <property type="term" value="P:DNA-mediated transformation"/>
    <property type="evidence" value="ECO:0007669"/>
    <property type="project" value="InterPro"/>
</dbReference>
<dbReference type="Pfam" id="PF02481">
    <property type="entry name" value="DNA_processg_A"/>
    <property type="match status" value="1"/>
</dbReference>
<organism evidence="3 4">
    <name type="scientific">Bacillus cereus</name>
    <dbReference type="NCBI Taxonomy" id="1396"/>
    <lineage>
        <taxon>Bacteria</taxon>
        <taxon>Bacillati</taxon>
        <taxon>Bacillota</taxon>
        <taxon>Bacilli</taxon>
        <taxon>Bacillales</taxon>
        <taxon>Bacillaceae</taxon>
        <taxon>Bacillus</taxon>
        <taxon>Bacillus cereus group</taxon>
    </lineage>
</organism>
<comment type="similarity">
    <text evidence="1">Belongs to the DprA/Smf family.</text>
</comment>
<dbReference type="Gene3D" id="3.40.50.450">
    <property type="match status" value="1"/>
</dbReference>
<accession>A0A9X6XV23</accession>
<dbReference type="RefSeq" id="WP_098007227.1">
    <property type="nucleotide sequence ID" value="NZ_NVMX01000242.1"/>
</dbReference>
<dbReference type="PANTHER" id="PTHR43022">
    <property type="entry name" value="PROTEIN SMF"/>
    <property type="match status" value="1"/>
</dbReference>
<gene>
    <name evidence="3" type="ORF">CON36_35150</name>
</gene>
<evidence type="ECO:0000313" key="4">
    <source>
        <dbReference type="Proteomes" id="UP000219922"/>
    </source>
</evidence>